<keyword evidence="3" id="KW-1185">Reference proteome</keyword>
<sequence length="120" mass="13795">MIFRRILIPFYALILGGCVVADMDSSNYHYPPYFQTFQKQGQMGHTDRTQRKADLYACGVDRNVNPDSEFWRRNVLLNGETMEQHDRRIDKLETCMENKGYVILDPSSCGPVKAPTGKCN</sequence>
<dbReference type="OrthoDB" id="6581645at2"/>
<gene>
    <name evidence="2" type="ORF">CHU32_08425</name>
    <name evidence="1" type="ORF">CHU33_06880</name>
</gene>
<name>A0A2P5GRF1_9ENTR</name>
<organism evidence="2 4">
    <name type="scientific">Superficieibacter electus</name>
    <dbReference type="NCBI Taxonomy" id="2022662"/>
    <lineage>
        <taxon>Bacteria</taxon>
        <taxon>Pseudomonadati</taxon>
        <taxon>Pseudomonadota</taxon>
        <taxon>Gammaproteobacteria</taxon>
        <taxon>Enterobacterales</taxon>
        <taxon>Enterobacteriaceae</taxon>
        <taxon>Superficieibacter</taxon>
    </lineage>
</organism>
<dbReference type="Proteomes" id="UP000237073">
    <property type="component" value="Unassembled WGS sequence"/>
</dbReference>
<evidence type="ECO:0000313" key="3">
    <source>
        <dbReference type="Proteomes" id="UP000237073"/>
    </source>
</evidence>
<evidence type="ECO:0000313" key="4">
    <source>
        <dbReference type="Proteomes" id="UP000247005"/>
    </source>
</evidence>
<dbReference type="AlphaFoldDB" id="A0A2P5GRF1"/>
<evidence type="ECO:0000313" key="1">
    <source>
        <dbReference type="EMBL" id="POP45824.1"/>
    </source>
</evidence>
<comment type="caution">
    <text evidence="2">The sequence shown here is derived from an EMBL/GenBank/DDBJ whole genome shotgun (WGS) entry which is preliminary data.</text>
</comment>
<reference evidence="3 4" key="1">
    <citation type="submission" date="2018-01" db="EMBL/GenBank/DDBJ databases">
        <title>Superficieibacter electus gen. nov., sp. nov., an extended-spectrum beta-lactamase possessing member of the Enterobacteriaceae family, isolated from intensive care unit surfaces.</title>
        <authorList>
            <person name="Potter R.F."/>
            <person name="D'Souza A.W."/>
        </authorList>
    </citation>
    <scope>NUCLEOTIDE SEQUENCE [LARGE SCALE GENOMIC DNA]</scope>
    <source>
        <strain evidence="2 4">BP-1</strain>
        <strain evidence="1 3">BP-2</strain>
    </source>
</reference>
<accession>A0A2P5GRF1</accession>
<dbReference type="EMBL" id="PQGD01000006">
    <property type="protein sequence ID" value="POP49130.1"/>
    <property type="molecule type" value="Genomic_DNA"/>
</dbReference>
<evidence type="ECO:0000313" key="2">
    <source>
        <dbReference type="EMBL" id="POP49130.1"/>
    </source>
</evidence>
<dbReference type="EMBL" id="PQGE01000005">
    <property type="protein sequence ID" value="POP45824.1"/>
    <property type="molecule type" value="Genomic_DNA"/>
</dbReference>
<dbReference type="PROSITE" id="PS51257">
    <property type="entry name" value="PROKAR_LIPOPROTEIN"/>
    <property type="match status" value="1"/>
</dbReference>
<proteinExistence type="predicted"/>
<dbReference type="Proteomes" id="UP000247005">
    <property type="component" value="Unassembled WGS sequence"/>
</dbReference>
<protein>
    <recommendedName>
        <fullName evidence="5">Lipoprotein</fullName>
    </recommendedName>
</protein>
<evidence type="ECO:0008006" key="5">
    <source>
        <dbReference type="Google" id="ProtNLM"/>
    </source>
</evidence>